<dbReference type="SUPFAM" id="SSF49464">
    <property type="entry name" value="Carboxypeptidase regulatory domain-like"/>
    <property type="match status" value="1"/>
</dbReference>
<dbReference type="NCBIfam" id="TIGR04056">
    <property type="entry name" value="OMP_RagA_SusC"/>
    <property type="match status" value="1"/>
</dbReference>
<dbReference type="SUPFAM" id="SSF56935">
    <property type="entry name" value="Porins"/>
    <property type="match status" value="1"/>
</dbReference>
<dbReference type="Gene3D" id="2.170.130.10">
    <property type="entry name" value="TonB-dependent receptor, plug domain"/>
    <property type="match status" value="1"/>
</dbReference>
<dbReference type="Gene3D" id="2.40.170.20">
    <property type="entry name" value="TonB-dependent receptor, beta-barrel domain"/>
    <property type="match status" value="1"/>
</dbReference>
<evidence type="ECO:0000256" key="1">
    <source>
        <dbReference type="ARBA" id="ARBA00004571"/>
    </source>
</evidence>
<feature type="chain" id="PRO_5046309314" evidence="10">
    <location>
        <begin position="18"/>
        <end position="1113"/>
    </location>
</feature>
<dbReference type="Gene3D" id="2.60.40.1120">
    <property type="entry name" value="Carboxypeptidase-like, regulatory domain"/>
    <property type="match status" value="1"/>
</dbReference>
<comment type="similarity">
    <text evidence="8 9">Belongs to the TonB-dependent receptor family.</text>
</comment>
<dbReference type="Pfam" id="PF00593">
    <property type="entry name" value="TonB_dep_Rec_b-barrel"/>
    <property type="match status" value="1"/>
</dbReference>
<evidence type="ECO:0000256" key="7">
    <source>
        <dbReference type="ARBA" id="ARBA00023237"/>
    </source>
</evidence>
<dbReference type="InterPro" id="IPR023996">
    <property type="entry name" value="TonB-dep_OMP_SusC/RagA"/>
</dbReference>
<accession>A0ABS3YYG5</accession>
<protein>
    <submittedName>
        <fullName evidence="13">SusC/RagA family TonB-linked outer membrane protein</fullName>
    </submittedName>
</protein>
<evidence type="ECO:0000256" key="5">
    <source>
        <dbReference type="ARBA" id="ARBA00023077"/>
    </source>
</evidence>
<dbReference type="Pfam" id="PF13715">
    <property type="entry name" value="CarbopepD_reg_2"/>
    <property type="match status" value="1"/>
</dbReference>
<evidence type="ECO:0000256" key="3">
    <source>
        <dbReference type="ARBA" id="ARBA00022452"/>
    </source>
</evidence>
<name>A0ABS3YYG5_9BACT</name>
<dbReference type="PROSITE" id="PS52016">
    <property type="entry name" value="TONB_DEPENDENT_REC_3"/>
    <property type="match status" value="1"/>
</dbReference>
<evidence type="ECO:0000256" key="6">
    <source>
        <dbReference type="ARBA" id="ARBA00023136"/>
    </source>
</evidence>
<evidence type="ECO:0000256" key="8">
    <source>
        <dbReference type="PROSITE-ProRule" id="PRU01360"/>
    </source>
</evidence>
<comment type="caution">
    <text evidence="13">The sequence shown here is derived from an EMBL/GenBank/DDBJ whole genome shotgun (WGS) entry which is preliminary data.</text>
</comment>
<dbReference type="EMBL" id="JAGHKO010000005">
    <property type="protein sequence ID" value="MBO9202967.1"/>
    <property type="molecule type" value="Genomic_DNA"/>
</dbReference>
<feature type="domain" description="TonB-dependent receptor-like beta-barrel" evidence="11">
    <location>
        <begin position="559"/>
        <end position="912"/>
    </location>
</feature>
<dbReference type="Pfam" id="PF07715">
    <property type="entry name" value="Plug"/>
    <property type="match status" value="1"/>
</dbReference>
<dbReference type="InterPro" id="IPR036942">
    <property type="entry name" value="Beta-barrel_TonB_sf"/>
</dbReference>
<dbReference type="InterPro" id="IPR008969">
    <property type="entry name" value="CarboxyPept-like_regulatory"/>
</dbReference>
<comment type="subcellular location">
    <subcellularLocation>
        <location evidence="1 8">Cell outer membrane</location>
        <topology evidence="1 8">Multi-pass membrane protein</topology>
    </subcellularLocation>
</comment>
<gene>
    <name evidence="13" type="ORF">J7I42_21935</name>
</gene>
<sequence>MKLTAVFILAGFLQVSAAGFSQTVSVTKENIPLQKLFREIKKQTGYVFFYNMRLLQKTHPVSIDVKSKGLREVLDLVFESQPVTYSIVNKTIVVNDRAPLPVPAEVKQVDTVPAIDIHGKVIDAVSGTPVAGANVVIKGSNAGVVTDAAGNFVIRAKPGSRLLISYVGFEGIEVTAKDSQLSVKLRANTPMTDVVITGYQQIKKESYTGNAVTVTGEELKRVNPNNMLQAIQAYDPSFQVAQNNLLGSNPNSLPRVNVRGSASLPVSSSDVLTRNNLAGNVNLPTFILDGYEVSVEKVFDLDVNRIQTITLLKDAAATAVYGSRAANGVLVITTKAPQEGKLQLTYSYDGTVSAPDLTDYHVLNAEQKLEYERLAGLYEPVGSRTKDQQDYLYYSKRANVLAGVNTYWLSQPVRTAFGNKNSLYLEGGNATIRYGLDLRYQTQPGVMKKSGRDRYGLGSVISYAPNKKFIFRNTLTVTQVTGNESPYGSFSNYVAMNPYYPKTDSNGHILQAVDSWVIDTRLTDSSQYKNQSVLNPVYNGTLSNFNRTKYTEIIEAFNADWNITSALRLRGLASVTKRKTTTDKFMSPLSNEFFDYPTDKLKERGSYIYSTVDENAFDGSLTLNYNKQLGDHFLNLAAGVNMRTASTDARGITAIGFSNDRFTNIAFANKYAENSSPDASYYLERLFGSFMSLNYSYRNKYMADLSARLDGSSKFGNENKTAPFWSFGLGWNVHKEDFMLNSAISTLRLRASTGLTGQVNFAPYQSKTTYDYYTNNWYSTGIGAAVTTYGNEALKWQKTDNYDASIDLGLFRDKLYLSTRFYQKLTHGLLADVILPPSTGFSAYKDNLGDMRNTGVEMTLKVTAYKSRNWTVNLTANMVRSENRILKISNALKTYNDNIDAEQTKDYKATPLLRYNEGQSLNTIYAVHSLGIDPENGKEIYLKRDGSQTYNWDVKDVVPVADNTPFAYGYFGPNITYKRFLLNALFYARWGGKEYNQTIVDRIENANPRYNVDSRVLTDRWKKPGDHSLYKDIRSQDVTYVSDRFIQNDNVLELQSVYLSYDFEKRIYSKLSMRNLRVAFTMNDLWHWSTMKQERGIDYPFARSFTFSIQTSL</sequence>
<keyword evidence="5 9" id="KW-0798">TonB box</keyword>
<evidence type="ECO:0000259" key="11">
    <source>
        <dbReference type="Pfam" id="PF00593"/>
    </source>
</evidence>
<keyword evidence="4 8" id="KW-0812">Transmembrane</keyword>
<dbReference type="Proteomes" id="UP000677244">
    <property type="component" value="Unassembled WGS sequence"/>
</dbReference>
<keyword evidence="14" id="KW-1185">Reference proteome</keyword>
<feature type="signal peptide" evidence="10">
    <location>
        <begin position="1"/>
        <end position="17"/>
    </location>
</feature>
<reference evidence="13 14" key="1">
    <citation type="submission" date="2021-03" db="EMBL/GenBank/DDBJ databases">
        <title>Assistant Professor.</title>
        <authorList>
            <person name="Huq M.A."/>
        </authorList>
    </citation>
    <scope>NUCLEOTIDE SEQUENCE [LARGE SCALE GENOMIC DNA]</scope>
    <source>
        <strain evidence="13 14">MAH-29</strain>
    </source>
</reference>
<dbReference type="InterPro" id="IPR037066">
    <property type="entry name" value="Plug_dom_sf"/>
</dbReference>
<evidence type="ECO:0000256" key="10">
    <source>
        <dbReference type="SAM" id="SignalP"/>
    </source>
</evidence>
<evidence type="ECO:0000259" key="12">
    <source>
        <dbReference type="Pfam" id="PF07715"/>
    </source>
</evidence>
<proteinExistence type="inferred from homology"/>
<keyword evidence="7 8" id="KW-0998">Cell outer membrane</keyword>
<evidence type="ECO:0000313" key="13">
    <source>
        <dbReference type="EMBL" id="MBO9202967.1"/>
    </source>
</evidence>
<evidence type="ECO:0000256" key="9">
    <source>
        <dbReference type="RuleBase" id="RU003357"/>
    </source>
</evidence>
<dbReference type="RefSeq" id="WP_209141024.1">
    <property type="nucleotide sequence ID" value="NZ_JAGHKO010000005.1"/>
</dbReference>
<keyword evidence="10" id="KW-0732">Signal</keyword>
<evidence type="ECO:0000256" key="2">
    <source>
        <dbReference type="ARBA" id="ARBA00022448"/>
    </source>
</evidence>
<dbReference type="InterPro" id="IPR012910">
    <property type="entry name" value="Plug_dom"/>
</dbReference>
<dbReference type="NCBIfam" id="TIGR04057">
    <property type="entry name" value="SusC_RagA_signa"/>
    <property type="match status" value="1"/>
</dbReference>
<keyword evidence="2 8" id="KW-0813">Transport</keyword>
<evidence type="ECO:0000313" key="14">
    <source>
        <dbReference type="Proteomes" id="UP000677244"/>
    </source>
</evidence>
<organism evidence="13 14">
    <name type="scientific">Niastella soli</name>
    <dbReference type="NCBI Taxonomy" id="2821487"/>
    <lineage>
        <taxon>Bacteria</taxon>
        <taxon>Pseudomonadati</taxon>
        <taxon>Bacteroidota</taxon>
        <taxon>Chitinophagia</taxon>
        <taxon>Chitinophagales</taxon>
        <taxon>Chitinophagaceae</taxon>
        <taxon>Niastella</taxon>
    </lineage>
</organism>
<keyword evidence="3 8" id="KW-1134">Transmembrane beta strand</keyword>
<dbReference type="InterPro" id="IPR039426">
    <property type="entry name" value="TonB-dep_rcpt-like"/>
</dbReference>
<evidence type="ECO:0000256" key="4">
    <source>
        <dbReference type="ARBA" id="ARBA00022692"/>
    </source>
</evidence>
<dbReference type="InterPro" id="IPR023997">
    <property type="entry name" value="TonB-dep_OMP_SusC/RagA_CS"/>
</dbReference>
<keyword evidence="6 8" id="KW-0472">Membrane</keyword>
<dbReference type="InterPro" id="IPR000531">
    <property type="entry name" value="Beta-barrel_TonB"/>
</dbReference>
<feature type="domain" description="TonB-dependent receptor plug" evidence="12">
    <location>
        <begin position="205"/>
        <end position="329"/>
    </location>
</feature>